<evidence type="ECO:0000313" key="4">
    <source>
        <dbReference type="EMBL" id="KAJ7024780.1"/>
    </source>
</evidence>
<reference evidence="4" key="1">
    <citation type="submission" date="2023-03" db="EMBL/GenBank/DDBJ databases">
        <title>Massive genome expansion in bonnet fungi (Mycena s.s.) driven by repeated elements and novel gene families across ecological guilds.</title>
        <authorList>
            <consortium name="Lawrence Berkeley National Laboratory"/>
            <person name="Harder C.B."/>
            <person name="Miyauchi S."/>
            <person name="Viragh M."/>
            <person name="Kuo A."/>
            <person name="Thoen E."/>
            <person name="Andreopoulos B."/>
            <person name="Lu D."/>
            <person name="Skrede I."/>
            <person name="Drula E."/>
            <person name="Henrissat B."/>
            <person name="Morin E."/>
            <person name="Kohler A."/>
            <person name="Barry K."/>
            <person name="LaButti K."/>
            <person name="Morin E."/>
            <person name="Salamov A."/>
            <person name="Lipzen A."/>
            <person name="Mereny Z."/>
            <person name="Hegedus B."/>
            <person name="Baldrian P."/>
            <person name="Stursova M."/>
            <person name="Weitz H."/>
            <person name="Taylor A."/>
            <person name="Grigoriev I.V."/>
            <person name="Nagy L.G."/>
            <person name="Martin F."/>
            <person name="Kauserud H."/>
        </authorList>
    </citation>
    <scope>NUCLEOTIDE SEQUENCE</scope>
    <source>
        <strain evidence="4">CBHHK200</strain>
    </source>
</reference>
<keyword evidence="5" id="KW-1185">Reference proteome</keyword>
<dbReference type="EMBL" id="JARJCM010000164">
    <property type="protein sequence ID" value="KAJ7024780.1"/>
    <property type="molecule type" value="Genomic_DNA"/>
</dbReference>
<organism evidence="4 5">
    <name type="scientific">Mycena alexandri</name>
    <dbReference type="NCBI Taxonomy" id="1745969"/>
    <lineage>
        <taxon>Eukaryota</taxon>
        <taxon>Fungi</taxon>
        <taxon>Dikarya</taxon>
        <taxon>Basidiomycota</taxon>
        <taxon>Agaricomycotina</taxon>
        <taxon>Agaricomycetes</taxon>
        <taxon>Agaricomycetidae</taxon>
        <taxon>Agaricales</taxon>
        <taxon>Marasmiineae</taxon>
        <taxon>Mycenaceae</taxon>
        <taxon>Mycena</taxon>
    </lineage>
</organism>
<feature type="region of interest" description="Disordered" evidence="2">
    <location>
        <begin position="646"/>
        <end position="729"/>
    </location>
</feature>
<name>A0AAD6SC50_9AGAR</name>
<dbReference type="Proteomes" id="UP001218188">
    <property type="component" value="Unassembled WGS sequence"/>
</dbReference>
<protein>
    <recommendedName>
        <fullName evidence="3">NACHT domain-containing protein</fullName>
    </recommendedName>
</protein>
<gene>
    <name evidence="4" type="ORF">C8F04DRAFT_152105</name>
</gene>
<feature type="domain" description="NACHT" evidence="3">
    <location>
        <begin position="270"/>
        <end position="418"/>
    </location>
</feature>
<dbReference type="SUPFAM" id="SSF52540">
    <property type="entry name" value="P-loop containing nucleoside triphosphate hydrolases"/>
    <property type="match status" value="1"/>
</dbReference>
<dbReference type="Gene3D" id="3.40.50.300">
    <property type="entry name" value="P-loop containing nucleotide triphosphate hydrolases"/>
    <property type="match status" value="1"/>
</dbReference>
<dbReference type="InterPro" id="IPR007111">
    <property type="entry name" value="NACHT_NTPase"/>
</dbReference>
<dbReference type="CDD" id="cd21037">
    <property type="entry name" value="MLKL_NTD"/>
    <property type="match status" value="1"/>
</dbReference>
<dbReference type="PANTHER" id="PTHR10039">
    <property type="entry name" value="AMELOGENIN"/>
    <property type="match status" value="1"/>
</dbReference>
<dbReference type="Pfam" id="PF24883">
    <property type="entry name" value="NPHP3_N"/>
    <property type="match status" value="1"/>
</dbReference>
<dbReference type="InterPro" id="IPR056884">
    <property type="entry name" value="NPHP3-like_N"/>
</dbReference>
<evidence type="ECO:0000256" key="1">
    <source>
        <dbReference type="ARBA" id="ARBA00022737"/>
    </source>
</evidence>
<evidence type="ECO:0000256" key="2">
    <source>
        <dbReference type="SAM" id="MobiDB-lite"/>
    </source>
</evidence>
<accession>A0AAD6SC50</accession>
<comment type="caution">
    <text evidence="4">The sequence shown here is derived from an EMBL/GenBank/DDBJ whole genome shotgun (WGS) entry which is preliminary data.</text>
</comment>
<dbReference type="AlphaFoldDB" id="A0AAD6SC50"/>
<evidence type="ECO:0000259" key="3">
    <source>
        <dbReference type="PROSITE" id="PS50837"/>
    </source>
</evidence>
<keyword evidence="1" id="KW-0677">Repeat</keyword>
<dbReference type="InterPro" id="IPR027417">
    <property type="entry name" value="P-loop_NTPase"/>
</dbReference>
<proteinExistence type="predicted"/>
<evidence type="ECO:0000313" key="5">
    <source>
        <dbReference type="Proteomes" id="UP001218188"/>
    </source>
</evidence>
<feature type="compositionally biased region" description="Basic residues" evidence="2">
    <location>
        <begin position="647"/>
        <end position="658"/>
    </location>
</feature>
<sequence>MFQCLACLAPGLFKDSAGDYLGSPASLAMSRRSAASSSEVSLQGIAYIRRISPPPRESSISTPKVSISKLKGAFELLARSSERLLDGTPFKIPIAILNEVIDLANTVSDNSNAIAALFYRISQRLDIVNQALIQARSEEALGRLTAFARTLTEEIQGFPMPFNRGIMERILLSREDTQTIITSIARLDACLAHFQLDVVMCLERTMDNAVQQLNRLSIERWPRSKHATYGADTEPGTTFLKREACTPNTRVPVLREIDEWVENASTDIHPVFWLTGHAGAGKSTIAFTVARHYHRTSDLLAANFFCSRQFEDTRSANYILPSIVYQLAQHSSSFRRALVSLNESGTYPDDPEERMRVLLVDPWRQSLRERQFPIPPLLIVLDALDEISDGGGAIFLQHLLDALAAGHLSGLRFLVTSRYDPDIATLCEAFPAECVCKLQNVDTASVAEDITTFVRAKLPALKGKALVQELVRQSDGLFIYAATAVRYVKPRRKMTQSEQLALMIHFLGPGFKGNSRMQIDRLYRQILGSAFSGLEKGQFYPRLRVLHAIIAIPSAQTPSAIAELDSAFTVELVEVVVAELNAVLYVKSDQRVYWYHSSFPEFIFDATRSRFSIEDAGGEMWVVSMSCGTHERLNWMERRVTLEMATRSKKIAARRRGSRTSGPSRKAGKQPVDPREEISPAVSMPNRHSQSTPRKPSGPKAPESMPNPILAASIGVPSAPKVQSALRRW</sequence>
<dbReference type="PROSITE" id="PS50837">
    <property type="entry name" value="NACHT"/>
    <property type="match status" value="1"/>
</dbReference>
<dbReference type="InterPro" id="IPR059179">
    <property type="entry name" value="MLKL-like_MCAfunc"/>
</dbReference>